<evidence type="ECO:0000313" key="1">
    <source>
        <dbReference type="EMBL" id="QNO55213.1"/>
    </source>
</evidence>
<name>A0A7G9Z4M9_9EURY</name>
<proteinExistence type="predicted"/>
<dbReference type="EMBL" id="MT631606">
    <property type="protein sequence ID" value="QNO55213.1"/>
    <property type="molecule type" value="Genomic_DNA"/>
</dbReference>
<reference evidence="1" key="1">
    <citation type="submission" date="2020-06" db="EMBL/GenBank/DDBJ databases">
        <title>Unique genomic features of the anaerobic methanotrophic archaea.</title>
        <authorList>
            <person name="Chadwick G.L."/>
            <person name="Skennerton C.T."/>
            <person name="Laso-Perez R."/>
            <person name="Leu A.O."/>
            <person name="Speth D.R."/>
            <person name="Yu H."/>
            <person name="Morgan-Lang C."/>
            <person name="Hatzenpichler R."/>
            <person name="Goudeau D."/>
            <person name="Malmstrom R."/>
            <person name="Brazelton W.J."/>
            <person name="Woyke T."/>
            <person name="Hallam S.J."/>
            <person name="Tyson G.W."/>
            <person name="Wegener G."/>
            <person name="Boetius A."/>
            <person name="Orphan V."/>
        </authorList>
    </citation>
    <scope>NUCLEOTIDE SEQUENCE</scope>
</reference>
<organism evidence="1">
    <name type="scientific">Candidatus Methanophaga sp. ANME-1 ERB7</name>
    <dbReference type="NCBI Taxonomy" id="2759913"/>
    <lineage>
        <taxon>Archaea</taxon>
        <taxon>Methanobacteriati</taxon>
        <taxon>Methanobacteriota</taxon>
        <taxon>Stenosarchaea group</taxon>
        <taxon>Methanomicrobia</taxon>
        <taxon>Candidatus Methanophagales</taxon>
        <taxon>Candidatus Methanophagaceae</taxon>
        <taxon>Candidatus Methanophaga</taxon>
    </lineage>
</organism>
<protein>
    <submittedName>
        <fullName evidence="1">Uncharacterized protein</fullName>
    </submittedName>
</protein>
<sequence>MVKVKKKLCFVIMPFSATKRCTTEEWTAIFENLHKPAIIGSRLGYKCERSKIRTGAFIKDILMQLNQADVVLADLTDMNPNVFYELGVRHTLRTRTILVSQTIDDVPSDLKQYGVITYNITPSGVTEYKNEISKILKDIRNNPDRPDNPVSDYLNLKKIVTDPFEAKTTEKKIIALVSECSYNLSVISSALEIADPNKRAITSARFRMGALELLTSTYYIYPTDDYIKSANDLLFSLTMQNSRLDLLKHEKFRNPVKDTISETYPNIEKSLEYFMQQTYGILKSFRNQNFVEPVELAICIKDKEHKEILEI</sequence>
<accession>A0A7G9Z4M9</accession>
<gene>
    <name evidence="1" type="ORF">MHJDHPNH_00015</name>
</gene>
<dbReference type="AlphaFoldDB" id="A0A7G9Z4M9"/>